<keyword evidence="1" id="KW-1133">Transmembrane helix</keyword>
<dbReference type="EMBL" id="VFPE01000002">
    <property type="protein sequence ID" value="TQM27359.1"/>
    <property type="molecule type" value="Genomic_DNA"/>
</dbReference>
<dbReference type="Proteomes" id="UP000320235">
    <property type="component" value="Unassembled WGS sequence"/>
</dbReference>
<comment type="caution">
    <text evidence="2">The sequence shown here is derived from an EMBL/GenBank/DDBJ whole genome shotgun (WGS) entry which is preliminary data.</text>
</comment>
<protein>
    <submittedName>
        <fullName evidence="2">Uncharacterized protein</fullName>
    </submittedName>
</protein>
<evidence type="ECO:0000313" key="2">
    <source>
        <dbReference type="EMBL" id="TQM27359.1"/>
    </source>
</evidence>
<organism evidence="2 3">
    <name type="scientific">Microbacterium kyungheense</name>
    <dbReference type="NCBI Taxonomy" id="1263636"/>
    <lineage>
        <taxon>Bacteria</taxon>
        <taxon>Bacillati</taxon>
        <taxon>Actinomycetota</taxon>
        <taxon>Actinomycetes</taxon>
        <taxon>Micrococcales</taxon>
        <taxon>Microbacteriaceae</taxon>
        <taxon>Microbacterium</taxon>
    </lineage>
</organism>
<proteinExistence type="predicted"/>
<dbReference type="InterPro" id="IPR046548">
    <property type="entry name" value="DUF6804"/>
</dbReference>
<feature type="transmembrane region" description="Helical" evidence="1">
    <location>
        <begin position="39"/>
        <end position="57"/>
    </location>
</feature>
<evidence type="ECO:0000256" key="1">
    <source>
        <dbReference type="SAM" id="Phobius"/>
    </source>
</evidence>
<name>A0A543F0L6_9MICO</name>
<dbReference type="OrthoDB" id="5125716at2"/>
<feature type="transmembrane region" description="Helical" evidence="1">
    <location>
        <begin position="62"/>
        <end position="81"/>
    </location>
</feature>
<reference evidence="2 3" key="1">
    <citation type="submission" date="2019-06" db="EMBL/GenBank/DDBJ databases">
        <title>Sequencing the genomes of 1000 actinobacteria strains.</title>
        <authorList>
            <person name="Klenk H.-P."/>
        </authorList>
    </citation>
    <scope>NUCLEOTIDE SEQUENCE [LARGE SCALE GENOMIC DNA]</scope>
    <source>
        <strain evidence="2 3">DSM 105492</strain>
    </source>
</reference>
<keyword evidence="3" id="KW-1185">Reference proteome</keyword>
<keyword evidence="1" id="KW-0812">Transmembrane</keyword>
<sequence length="118" mass="13034">MSARTPQPVAYQRNALAPGVLAAIALFLAPLLIGNDWFLLIRFVVAILAVIVGWFAVQARQWWWLPVFAAIAVIWNPIYPFDFSGPVWIAAQPVAAVVFLVAGGMIKYRPTEGDAKKR</sequence>
<feature type="transmembrane region" description="Helical" evidence="1">
    <location>
        <begin position="15"/>
        <end position="33"/>
    </location>
</feature>
<gene>
    <name evidence="2" type="ORF">FB391_1371</name>
</gene>
<keyword evidence="1" id="KW-0472">Membrane</keyword>
<dbReference type="RefSeq" id="WP_141893728.1">
    <property type="nucleotide sequence ID" value="NZ_BAABLH010000004.1"/>
</dbReference>
<dbReference type="Pfam" id="PF20619">
    <property type="entry name" value="DUF6804"/>
    <property type="match status" value="1"/>
</dbReference>
<accession>A0A543F0L6</accession>
<evidence type="ECO:0000313" key="3">
    <source>
        <dbReference type="Proteomes" id="UP000320235"/>
    </source>
</evidence>
<feature type="transmembrane region" description="Helical" evidence="1">
    <location>
        <begin position="87"/>
        <end position="108"/>
    </location>
</feature>
<dbReference type="AlphaFoldDB" id="A0A543F0L6"/>